<feature type="domain" description="C-JID" evidence="5">
    <location>
        <begin position="103"/>
        <end position="236"/>
    </location>
</feature>
<evidence type="ECO:0000256" key="3">
    <source>
        <dbReference type="ARBA" id="ARBA00022821"/>
    </source>
</evidence>
<dbReference type="InterPro" id="IPR011713">
    <property type="entry name" value="Leu-rich_rpt_3"/>
</dbReference>
<dbReference type="AlphaFoldDB" id="A0A438FJ65"/>
<dbReference type="PANTHER" id="PTHR11017">
    <property type="entry name" value="LEUCINE-RICH REPEAT-CONTAINING PROTEIN"/>
    <property type="match status" value="1"/>
</dbReference>
<evidence type="ECO:0000256" key="1">
    <source>
        <dbReference type="ARBA" id="ARBA00022614"/>
    </source>
</evidence>
<accession>A0A438FJ65</accession>
<evidence type="ECO:0000259" key="5">
    <source>
        <dbReference type="Pfam" id="PF20160"/>
    </source>
</evidence>
<keyword evidence="2" id="KW-0677">Repeat</keyword>
<dbReference type="Proteomes" id="UP000288805">
    <property type="component" value="Unassembled WGS sequence"/>
</dbReference>
<name>A0A438FJ65_VITVI</name>
<dbReference type="Gene3D" id="3.80.10.10">
    <property type="entry name" value="Ribonuclease Inhibitor"/>
    <property type="match status" value="2"/>
</dbReference>
<feature type="region of interest" description="Disordered" evidence="4">
    <location>
        <begin position="268"/>
        <end position="310"/>
    </location>
</feature>
<dbReference type="GO" id="GO:0006952">
    <property type="term" value="P:defense response"/>
    <property type="evidence" value="ECO:0007669"/>
    <property type="project" value="InterPro"/>
</dbReference>
<feature type="region of interest" description="Disordered" evidence="4">
    <location>
        <begin position="1006"/>
        <end position="1026"/>
    </location>
</feature>
<organism evidence="7 8">
    <name type="scientific">Vitis vinifera</name>
    <name type="common">Grape</name>
    <dbReference type="NCBI Taxonomy" id="29760"/>
    <lineage>
        <taxon>Eukaryota</taxon>
        <taxon>Viridiplantae</taxon>
        <taxon>Streptophyta</taxon>
        <taxon>Embryophyta</taxon>
        <taxon>Tracheophyta</taxon>
        <taxon>Spermatophyta</taxon>
        <taxon>Magnoliopsida</taxon>
        <taxon>eudicotyledons</taxon>
        <taxon>Gunneridae</taxon>
        <taxon>Pentapetalae</taxon>
        <taxon>rosids</taxon>
        <taxon>Vitales</taxon>
        <taxon>Vitaceae</taxon>
        <taxon>Viteae</taxon>
        <taxon>Vitis</taxon>
    </lineage>
</organism>
<dbReference type="Pfam" id="PF20160">
    <property type="entry name" value="C-JID"/>
    <property type="match status" value="1"/>
</dbReference>
<proteinExistence type="predicted"/>
<dbReference type="InterPro" id="IPR045344">
    <property type="entry name" value="C-JID"/>
</dbReference>
<keyword evidence="3" id="KW-0611">Plant defense</keyword>
<feature type="compositionally biased region" description="Acidic residues" evidence="4">
    <location>
        <begin position="1017"/>
        <end position="1026"/>
    </location>
</feature>
<dbReference type="PANTHER" id="PTHR11017:SF479">
    <property type="entry name" value="DISEASE RESISTANCE PROTEIN (TIR-NBS-LRR CLASS) FAMILY"/>
    <property type="match status" value="1"/>
</dbReference>
<dbReference type="EMBL" id="QGNW01000871">
    <property type="protein sequence ID" value="RVW60016.1"/>
    <property type="molecule type" value="Genomic_DNA"/>
</dbReference>
<dbReference type="InterPro" id="IPR032675">
    <property type="entry name" value="LRR_dom_sf"/>
</dbReference>
<dbReference type="Pfam" id="PF07725">
    <property type="entry name" value="LRR_3"/>
    <property type="match status" value="1"/>
</dbReference>
<evidence type="ECO:0000256" key="2">
    <source>
        <dbReference type="ARBA" id="ARBA00022737"/>
    </source>
</evidence>
<feature type="domain" description="Disease resistance protein RPS4B/Roq1-like leucine-rich repeats" evidence="6">
    <location>
        <begin position="700"/>
        <end position="786"/>
    </location>
</feature>
<gene>
    <name evidence="7" type="primary">CSA1_17</name>
    <name evidence="7" type="ORF">CK203_089487</name>
</gene>
<evidence type="ECO:0000259" key="6">
    <source>
        <dbReference type="Pfam" id="PF23286"/>
    </source>
</evidence>
<dbReference type="InterPro" id="IPR058546">
    <property type="entry name" value="RPS4B/Roq1-like_LRR"/>
</dbReference>
<feature type="compositionally biased region" description="Basic and acidic residues" evidence="4">
    <location>
        <begin position="268"/>
        <end position="278"/>
    </location>
</feature>
<comment type="caution">
    <text evidence="7">The sequence shown here is derived from an EMBL/GenBank/DDBJ whole genome shotgun (WGS) entry which is preliminary data.</text>
</comment>
<keyword evidence="1" id="KW-0433">Leucine-rich repeat</keyword>
<sequence length="1061" mass="119982">MNALLKNETWEIVDLPKEKKTMGCKWVFTIKCKPDGSIERYKARLVAKDVKNAFLNGDLEEEVLMDLPLVNPNLIFGNLLFLNVIVTLIVQDHGRPLLFRTLIPGSEIPDWFCHQKKGCRIVIKSPPNNWNNSNFLGFALCAVLRLKYLIHQEMHYLTYSISSGPGGHSLPTMRDFIPHRFENGLIESDHIWMAYAPAPLCKSWADSVTIEVSFVISGSRDTVKSCGFRLVYAEDVRDNNATMIQHISPPQHSSVILEELDHSIPEDSKVRSSLDSREPSGSGCSNKSLELENEDEYHTAEDLSSSDCSNEDLESKRIDYCYTDEGDQALAESVLEGTISIQEQWMLCNIAIATLLKTQPVPTEMQNPMIIQSRSHPKNSGVFFVNGVPANLVLSRTRVFKSFIPSLLHPRKPSDLARKGQDLKKLLLSRVLRDENIDVTTTLVKARLHSKKDEKAIELFNHYAFRNDSPSGDVMELIDHVIAYAQGLPLALEVFEMGKGIVRRTSPEEPGKRSRLVMQEDICHVLENLTGTKRVEVIDLDLSGLKEIRFTTAAFAKMTKLRLLRITAPQMQCEVHISDDFKFHYDELRYLFWDYYPLKLLPSDFNSKNLVWLCMPHSHLTQLWEGNKVFENLKYMDLRHSKYLTETPDFSSVTNLNSLILDGCTQLCKIHPSLGDLDKLTWLSLENCINLEHFPGISQLVSLETLILSGCSKLEKFLDISQHMPCLRQLYLDGTAITELPSSIDYATKLEILDLKNCRKLRSLPSSICKLALLWCLSLSGCSDLGKCEVNSGNLDALPGTLDQLCSLKMLFLQNCWSLRALPALPSSLVILNASNCESLEDISPQSVFSLCRGSIFRNCSKLTKFQSRMERDLQSMAAKVDQEKWRSTFEEQNSEVDDQFSTVFPGSGIPDWFKHPPKKKSLTSSWSAYCDLEFRALNSKWKSNRSFHIFDVFTRGLKDITIGESCIVRHCGVCPVYIRSSRDEDCSYIDDGNPSGRDLDDFHESGEAERSSVQEDVNDSVLQDDAEPRGGDCNDGFKHLFDPQILTVTVVHGSQLICVT</sequence>
<evidence type="ECO:0000313" key="8">
    <source>
        <dbReference type="Proteomes" id="UP000288805"/>
    </source>
</evidence>
<dbReference type="Pfam" id="PF23286">
    <property type="entry name" value="LRR_13"/>
    <property type="match status" value="1"/>
</dbReference>
<evidence type="ECO:0000256" key="4">
    <source>
        <dbReference type="SAM" id="MobiDB-lite"/>
    </source>
</evidence>
<dbReference type="InterPro" id="IPR044974">
    <property type="entry name" value="Disease_R_plants"/>
</dbReference>
<dbReference type="SUPFAM" id="SSF52058">
    <property type="entry name" value="L domain-like"/>
    <property type="match status" value="1"/>
</dbReference>
<reference evidence="7 8" key="1">
    <citation type="journal article" date="2018" name="PLoS Genet.">
        <title>Population sequencing reveals clonal diversity and ancestral inbreeding in the grapevine cultivar Chardonnay.</title>
        <authorList>
            <person name="Roach M.J."/>
            <person name="Johnson D.L."/>
            <person name="Bohlmann J."/>
            <person name="van Vuuren H.J."/>
            <person name="Jones S.J."/>
            <person name="Pretorius I.S."/>
            <person name="Schmidt S.A."/>
            <person name="Borneman A.R."/>
        </authorList>
    </citation>
    <scope>NUCLEOTIDE SEQUENCE [LARGE SCALE GENOMIC DNA]</scope>
    <source>
        <strain evidence="8">cv. Chardonnay</strain>
        <tissue evidence="7">Leaf</tissue>
    </source>
</reference>
<evidence type="ECO:0000313" key="7">
    <source>
        <dbReference type="EMBL" id="RVW60016.1"/>
    </source>
</evidence>
<protein>
    <submittedName>
        <fullName evidence="7">Disease resistance-like protein CSA1</fullName>
    </submittedName>
</protein>